<organism evidence="2 3">
    <name type="scientific">Actinospica acidithermotolerans</name>
    <dbReference type="NCBI Taxonomy" id="2828514"/>
    <lineage>
        <taxon>Bacteria</taxon>
        <taxon>Bacillati</taxon>
        <taxon>Actinomycetota</taxon>
        <taxon>Actinomycetes</taxon>
        <taxon>Catenulisporales</taxon>
        <taxon>Actinospicaceae</taxon>
        <taxon>Actinospica</taxon>
    </lineage>
</organism>
<sequence length="128" mass="14350">MKETWPAAEDSFAWHDYRDLLIAAHHQFGGPILMIWDNLNTHVCAAMKKFIADHAWLTVNQLPAYASDLNPTEGIWSLLRRALANIAFADLTDLEQAIRQRLRVIQHQPGLIDGCLAGTGLVLNIQPP</sequence>
<dbReference type="Gene3D" id="3.30.420.10">
    <property type="entry name" value="Ribonuclease H-like superfamily/Ribonuclease H"/>
    <property type="match status" value="1"/>
</dbReference>
<evidence type="ECO:0000313" key="2">
    <source>
        <dbReference type="EMBL" id="MBR7830421.1"/>
    </source>
</evidence>
<protein>
    <submittedName>
        <fullName evidence="2">Transposase</fullName>
    </submittedName>
</protein>
<accession>A0A941EFK5</accession>
<dbReference type="InterPro" id="IPR038717">
    <property type="entry name" value="Tc1-like_DDE_dom"/>
</dbReference>
<reference evidence="2" key="1">
    <citation type="submission" date="2021-04" db="EMBL/GenBank/DDBJ databases">
        <title>Genome based classification of Actinospica acidithermotolerans sp. nov., an actinobacterium isolated from an Indonesian hot spring.</title>
        <authorList>
            <person name="Kusuma A.B."/>
            <person name="Putra K.E."/>
            <person name="Nafisah S."/>
            <person name="Loh J."/>
            <person name="Nouioui I."/>
            <person name="Goodfellow M."/>
        </authorList>
    </citation>
    <scope>NUCLEOTIDE SEQUENCE</scope>
    <source>
        <strain evidence="2">MGRD01-02</strain>
    </source>
</reference>
<dbReference type="Proteomes" id="UP000676325">
    <property type="component" value="Unassembled WGS sequence"/>
</dbReference>
<dbReference type="GO" id="GO:0003676">
    <property type="term" value="F:nucleic acid binding"/>
    <property type="evidence" value="ECO:0007669"/>
    <property type="project" value="InterPro"/>
</dbReference>
<evidence type="ECO:0000259" key="1">
    <source>
        <dbReference type="Pfam" id="PF13358"/>
    </source>
</evidence>
<evidence type="ECO:0000313" key="3">
    <source>
        <dbReference type="Proteomes" id="UP000676325"/>
    </source>
</evidence>
<feature type="domain" description="Tc1-like transposase DDE" evidence="1">
    <location>
        <begin position="24"/>
        <end position="94"/>
    </location>
</feature>
<dbReference type="AlphaFoldDB" id="A0A941EFK5"/>
<comment type="caution">
    <text evidence="2">The sequence shown here is derived from an EMBL/GenBank/DDBJ whole genome shotgun (WGS) entry which is preliminary data.</text>
</comment>
<proteinExistence type="predicted"/>
<gene>
    <name evidence="2" type="ORF">KDK95_29240</name>
</gene>
<dbReference type="InterPro" id="IPR036397">
    <property type="entry name" value="RNaseH_sf"/>
</dbReference>
<dbReference type="EMBL" id="JAGSOH010000131">
    <property type="protein sequence ID" value="MBR7830421.1"/>
    <property type="molecule type" value="Genomic_DNA"/>
</dbReference>
<name>A0A941EFK5_9ACTN</name>
<dbReference type="Pfam" id="PF13358">
    <property type="entry name" value="DDE_3"/>
    <property type="match status" value="1"/>
</dbReference>
<keyword evidence="3" id="KW-1185">Reference proteome</keyword>